<accession>A0A1S1WV98</accession>
<protein>
    <submittedName>
        <fullName evidence="2">Uncharacterized protein</fullName>
    </submittedName>
</protein>
<feature type="compositionally biased region" description="Basic and acidic residues" evidence="1">
    <location>
        <begin position="14"/>
        <end position="25"/>
    </location>
</feature>
<dbReference type="STRING" id="1903179.BI347_16020"/>
<evidence type="ECO:0000313" key="3">
    <source>
        <dbReference type="EMBL" id="OHX19651.1"/>
    </source>
</evidence>
<organism evidence="2 4">
    <name type="scientific">Chromobacterium sphagni</name>
    <dbReference type="NCBI Taxonomy" id="1903179"/>
    <lineage>
        <taxon>Bacteria</taxon>
        <taxon>Pseudomonadati</taxon>
        <taxon>Pseudomonadota</taxon>
        <taxon>Betaproteobacteria</taxon>
        <taxon>Neisseriales</taxon>
        <taxon>Chromobacteriaceae</taxon>
        <taxon>Chromobacterium</taxon>
    </lineage>
</organism>
<feature type="region of interest" description="Disordered" evidence="1">
    <location>
        <begin position="1"/>
        <end position="76"/>
    </location>
</feature>
<feature type="compositionally biased region" description="Polar residues" evidence="1">
    <location>
        <begin position="1"/>
        <end position="10"/>
    </location>
</feature>
<evidence type="ECO:0000313" key="2">
    <source>
        <dbReference type="EMBL" id="OHX11210.1"/>
    </source>
</evidence>
<comment type="caution">
    <text evidence="2">The sequence shown here is derived from an EMBL/GenBank/DDBJ whole genome shotgun (WGS) entry which is preliminary data.</text>
</comment>
<proteinExistence type="predicted"/>
<evidence type="ECO:0000313" key="4">
    <source>
        <dbReference type="Proteomes" id="UP000180088"/>
    </source>
</evidence>
<dbReference type="Proteomes" id="UP000180280">
    <property type="component" value="Unassembled WGS sequence"/>
</dbReference>
<dbReference type="Proteomes" id="UP000180088">
    <property type="component" value="Unassembled WGS sequence"/>
</dbReference>
<name>A0A1S1WV98_9NEIS</name>
<evidence type="ECO:0000313" key="5">
    <source>
        <dbReference type="Proteomes" id="UP000180280"/>
    </source>
</evidence>
<dbReference type="EMBL" id="MKCS01000002">
    <property type="protein sequence ID" value="OHX11210.1"/>
    <property type="molecule type" value="Genomic_DNA"/>
</dbReference>
<dbReference type="EMBL" id="MKCT01000030">
    <property type="protein sequence ID" value="OHX19651.1"/>
    <property type="molecule type" value="Genomic_DNA"/>
</dbReference>
<sequence length="76" mass="8576">MIMDQLNQQDTDSDLSRKAEQDKKPFSGQSSPEGETTPHPQEHRYFDPVVCDPADEPIEHDLKAYGASNDDQSEID</sequence>
<reference evidence="4 5" key="1">
    <citation type="submission" date="2016-09" db="EMBL/GenBank/DDBJ databases">
        <title>Chromobacterium muskegensis sp. nov., an insecticidal bacterium isolated from Sphagnum bogs.</title>
        <authorList>
            <person name="Sparks M.E."/>
            <person name="Blackburn M.B."/>
            <person name="Gundersen-Rindal D.E."/>
            <person name="Mitchell A."/>
            <person name="Farrar R."/>
            <person name="Kuhar D."/>
        </authorList>
    </citation>
    <scope>NUCLEOTIDE SEQUENCE [LARGE SCALE GENOMIC DNA]</scope>
    <source>
        <strain evidence="3 5">14B-1</strain>
        <strain evidence="2 4">37-2</strain>
    </source>
</reference>
<gene>
    <name evidence="3" type="ORF">BI344_17390</name>
    <name evidence="2" type="ORF">BI347_16020</name>
</gene>
<dbReference type="AlphaFoldDB" id="A0A1S1WV98"/>
<evidence type="ECO:0000256" key="1">
    <source>
        <dbReference type="SAM" id="MobiDB-lite"/>
    </source>
</evidence>
<keyword evidence="5" id="KW-1185">Reference proteome</keyword>